<proteinExistence type="predicted"/>
<protein>
    <submittedName>
        <fullName evidence="1">Galactose oxidase/kelch repeat superfamily protein</fullName>
    </submittedName>
</protein>
<comment type="caution">
    <text evidence="1">The sequence shown here is derived from an EMBL/GenBank/DDBJ whole genome shotgun (WGS) entry which is preliminary data.</text>
</comment>
<dbReference type="OrthoDB" id="2011836at2759"/>
<sequence length="113" mass="12983">MNPLGPIVVPIIPPLVMKSSIASASPGYGKFLRWYERARSLSSLVLGFKFHQPKGDVSFRSQPAPKRAYVHKRALPTCFQKWWSSLPSPTFFRRIRFTKSKQMIQKKGAHIRK</sequence>
<dbReference type="AlphaFoldDB" id="A0A5A7P5Q2"/>
<accession>A0A5A7P5Q2</accession>
<evidence type="ECO:0000313" key="1">
    <source>
        <dbReference type="EMBL" id="GER28082.1"/>
    </source>
</evidence>
<dbReference type="Proteomes" id="UP000325081">
    <property type="component" value="Unassembled WGS sequence"/>
</dbReference>
<keyword evidence="2" id="KW-1185">Reference proteome</keyword>
<name>A0A5A7P5Q2_STRAF</name>
<dbReference type="EMBL" id="BKCP01002225">
    <property type="protein sequence ID" value="GER28082.1"/>
    <property type="molecule type" value="Genomic_DNA"/>
</dbReference>
<reference evidence="2" key="1">
    <citation type="journal article" date="2019" name="Curr. Biol.">
        <title>Genome Sequence of Striga asiatica Provides Insight into the Evolution of Plant Parasitism.</title>
        <authorList>
            <person name="Yoshida S."/>
            <person name="Kim S."/>
            <person name="Wafula E.K."/>
            <person name="Tanskanen J."/>
            <person name="Kim Y.M."/>
            <person name="Honaas L."/>
            <person name="Yang Z."/>
            <person name="Spallek T."/>
            <person name="Conn C.E."/>
            <person name="Ichihashi Y."/>
            <person name="Cheong K."/>
            <person name="Cui S."/>
            <person name="Der J.P."/>
            <person name="Gundlach H."/>
            <person name="Jiao Y."/>
            <person name="Hori C."/>
            <person name="Ishida J.K."/>
            <person name="Kasahara H."/>
            <person name="Kiba T."/>
            <person name="Kim M.S."/>
            <person name="Koo N."/>
            <person name="Laohavisit A."/>
            <person name="Lee Y.H."/>
            <person name="Lumba S."/>
            <person name="McCourt P."/>
            <person name="Mortimer J.C."/>
            <person name="Mutuku J.M."/>
            <person name="Nomura T."/>
            <person name="Sasaki-Sekimoto Y."/>
            <person name="Seto Y."/>
            <person name="Wang Y."/>
            <person name="Wakatake T."/>
            <person name="Sakakibara H."/>
            <person name="Demura T."/>
            <person name="Yamaguchi S."/>
            <person name="Yoneyama K."/>
            <person name="Manabe R.I."/>
            <person name="Nelson D.C."/>
            <person name="Schulman A.H."/>
            <person name="Timko M.P."/>
            <person name="dePamphilis C.W."/>
            <person name="Choi D."/>
            <person name="Shirasu K."/>
        </authorList>
    </citation>
    <scope>NUCLEOTIDE SEQUENCE [LARGE SCALE GENOMIC DNA]</scope>
    <source>
        <strain evidence="2">cv. UVA1</strain>
    </source>
</reference>
<organism evidence="1 2">
    <name type="scientific">Striga asiatica</name>
    <name type="common">Asiatic witchweed</name>
    <name type="synonym">Buchnera asiatica</name>
    <dbReference type="NCBI Taxonomy" id="4170"/>
    <lineage>
        <taxon>Eukaryota</taxon>
        <taxon>Viridiplantae</taxon>
        <taxon>Streptophyta</taxon>
        <taxon>Embryophyta</taxon>
        <taxon>Tracheophyta</taxon>
        <taxon>Spermatophyta</taxon>
        <taxon>Magnoliopsida</taxon>
        <taxon>eudicotyledons</taxon>
        <taxon>Gunneridae</taxon>
        <taxon>Pentapetalae</taxon>
        <taxon>asterids</taxon>
        <taxon>lamiids</taxon>
        <taxon>Lamiales</taxon>
        <taxon>Orobanchaceae</taxon>
        <taxon>Buchnereae</taxon>
        <taxon>Striga</taxon>
    </lineage>
</organism>
<gene>
    <name evidence="1" type="ORF">STAS_03851</name>
</gene>
<evidence type="ECO:0000313" key="2">
    <source>
        <dbReference type="Proteomes" id="UP000325081"/>
    </source>
</evidence>